<evidence type="ECO:0000313" key="2">
    <source>
        <dbReference type="Proteomes" id="UP001164803"/>
    </source>
</evidence>
<dbReference type="RefSeq" id="WP_268043460.1">
    <property type="nucleotide sequence ID" value="NZ_CP104064.1"/>
</dbReference>
<reference evidence="1" key="1">
    <citation type="submission" date="2022-08" db="EMBL/GenBank/DDBJ databases">
        <title>Alicyclobacillus dauci DSM2870, complete genome.</title>
        <authorList>
            <person name="Wang Q."/>
            <person name="Cai R."/>
            <person name="Wang Z."/>
        </authorList>
    </citation>
    <scope>NUCLEOTIDE SEQUENCE</scope>
    <source>
        <strain evidence="1">DSM 28700</strain>
    </source>
</reference>
<dbReference type="InterPro" id="IPR052209">
    <property type="entry name" value="CbiZ"/>
</dbReference>
<name>A0ABY6Z1F2_9BACL</name>
<dbReference type="PANTHER" id="PTHR35336:SF5">
    <property type="entry name" value="ADENOSYLCOBINAMIDE AMIDOHYDROLASE"/>
    <property type="match status" value="1"/>
</dbReference>
<dbReference type="InterPro" id="IPR002808">
    <property type="entry name" value="AdoCbi_amidolase"/>
</dbReference>
<sequence length="233" mass="24827">MSISTSYWEACGLRVSSSDEYIHFQSVDGMRLLSSGVHGGGLRPCRHVVNFKVSHDYDNPSPQQDLQDRLRRLGINGEDATALMTAALLVDAGWFEVRQPEYDIFGCVTTGFANAARVTDDMYQPDRPGTINIIVVVNGSMTDDALVGTVISVTEAKAAALADLGVRSPSGSIATGTTTDALVVASTGRSKETIAYAGLATQFGRDVSRAVYGAICESGRRYLARVKADVGVL</sequence>
<dbReference type="Pfam" id="PF01955">
    <property type="entry name" value="CbiZ"/>
    <property type="match status" value="1"/>
</dbReference>
<dbReference type="EMBL" id="CP104064">
    <property type="protein sequence ID" value="WAH36149.1"/>
    <property type="molecule type" value="Genomic_DNA"/>
</dbReference>
<gene>
    <name evidence="1" type="ORF">NZD86_18145</name>
</gene>
<proteinExistence type="predicted"/>
<dbReference type="Proteomes" id="UP001164803">
    <property type="component" value="Chromosome"/>
</dbReference>
<organism evidence="1 2">
    <name type="scientific">Alicyclobacillus dauci</name>
    <dbReference type="NCBI Taxonomy" id="1475485"/>
    <lineage>
        <taxon>Bacteria</taxon>
        <taxon>Bacillati</taxon>
        <taxon>Bacillota</taxon>
        <taxon>Bacilli</taxon>
        <taxon>Bacillales</taxon>
        <taxon>Alicyclobacillaceae</taxon>
        <taxon>Alicyclobacillus</taxon>
    </lineage>
</organism>
<protein>
    <submittedName>
        <fullName evidence="1">Adenosylcobinamide amidohydrolase</fullName>
    </submittedName>
</protein>
<keyword evidence="2" id="KW-1185">Reference proteome</keyword>
<dbReference type="PANTHER" id="PTHR35336">
    <property type="entry name" value="ADENOSYLCOBINAMIDE AMIDOHYDROLASE"/>
    <property type="match status" value="1"/>
</dbReference>
<accession>A0ABY6Z1F2</accession>
<evidence type="ECO:0000313" key="1">
    <source>
        <dbReference type="EMBL" id="WAH36149.1"/>
    </source>
</evidence>